<dbReference type="PANTHER" id="PTHR35176:SF11">
    <property type="entry name" value="PYRIDOXAMINE 5'-PHOSPHATE OXIDASE FAMILY PROTEIN"/>
    <property type="match status" value="1"/>
</dbReference>
<accession>A0A1N7GRL4</accession>
<keyword evidence="4" id="KW-1185">Reference proteome</keyword>
<evidence type="ECO:0000313" key="3">
    <source>
        <dbReference type="EMBL" id="SIS15196.1"/>
    </source>
</evidence>
<dbReference type="PANTHER" id="PTHR35176">
    <property type="entry name" value="HEME OXYGENASE HI_0854-RELATED"/>
    <property type="match status" value="1"/>
</dbReference>
<feature type="domain" description="Pyridoxamine 5'-phosphate oxidase N-terminal" evidence="2">
    <location>
        <begin position="1"/>
        <end position="107"/>
    </location>
</feature>
<sequence>MTDNAAATLASATYVQFTTFRKTGLAVGSPVWFTALPDGTFGFTTGATTGKVKRLRNNDKVDLRVCDRRGNVASDAEVFHGTAEVFTEGPRVDEVKSAIKDEYGLLAKLISNPVLDAVRTVVTRGKAQPTAVVVVTLDN</sequence>
<evidence type="ECO:0000259" key="2">
    <source>
        <dbReference type="Pfam" id="PF01243"/>
    </source>
</evidence>
<dbReference type="AlphaFoldDB" id="A0A1N7GRL4"/>
<dbReference type="RefSeq" id="WP_076480985.1">
    <property type="nucleotide sequence ID" value="NZ_FTNT01000009.1"/>
</dbReference>
<dbReference type="OrthoDB" id="5738083at2"/>
<dbReference type="InterPro" id="IPR052019">
    <property type="entry name" value="F420H2_bilvrd_red/Heme_oxyg"/>
</dbReference>
<dbReference type="NCBIfam" id="TIGR03666">
    <property type="entry name" value="Rv2061_F420"/>
    <property type="match status" value="1"/>
</dbReference>
<evidence type="ECO:0000256" key="1">
    <source>
        <dbReference type="ARBA" id="ARBA00023002"/>
    </source>
</evidence>
<dbReference type="GO" id="GO:0016627">
    <property type="term" value="F:oxidoreductase activity, acting on the CH-CH group of donors"/>
    <property type="evidence" value="ECO:0007669"/>
    <property type="project" value="TreeGrafter"/>
</dbReference>
<dbReference type="InterPro" id="IPR019965">
    <property type="entry name" value="PPOX_F420-dep_Rv2061_put"/>
</dbReference>
<keyword evidence="1" id="KW-0560">Oxidoreductase</keyword>
<gene>
    <name evidence="3" type="ORF">SAMN05445060_3034</name>
</gene>
<dbReference type="Pfam" id="PF01243">
    <property type="entry name" value="PNPOx_N"/>
    <property type="match status" value="1"/>
</dbReference>
<reference evidence="3 4" key="1">
    <citation type="submission" date="2017-01" db="EMBL/GenBank/DDBJ databases">
        <authorList>
            <person name="Mah S.A."/>
            <person name="Swanson W.J."/>
            <person name="Moy G.W."/>
            <person name="Vacquier V.D."/>
        </authorList>
    </citation>
    <scope>NUCLEOTIDE SEQUENCE [LARGE SCALE GENOMIC DNA]</scope>
    <source>
        <strain evidence="3 4">CPCC 203464</strain>
    </source>
</reference>
<dbReference type="SUPFAM" id="SSF50475">
    <property type="entry name" value="FMN-binding split barrel"/>
    <property type="match status" value="1"/>
</dbReference>
<name>A0A1N7GRL4_9NOCA</name>
<dbReference type="InterPro" id="IPR012349">
    <property type="entry name" value="Split_barrel_FMN-bd"/>
</dbReference>
<dbReference type="InterPro" id="IPR011576">
    <property type="entry name" value="Pyridox_Oxase_N"/>
</dbReference>
<dbReference type="STRING" id="1344003.SAMN05445060_3034"/>
<dbReference type="GO" id="GO:0005829">
    <property type="term" value="C:cytosol"/>
    <property type="evidence" value="ECO:0007669"/>
    <property type="project" value="TreeGrafter"/>
</dbReference>
<dbReference type="EMBL" id="FTNT01000009">
    <property type="protein sequence ID" value="SIS15196.1"/>
    <property type="molecule type" value="Genomic_DNA"/>
</dbReference>
<evidence type="ECO:0000313" key="4">
    <source>
        <dbReference type="Proteomes" id="UP000186218"/>
    </source>
</evidence>
<proteinExistence type="predicted"/>
<organism evidence="3 4">
    <name type="scientific">Williamsia sterculiae</name>
    <dbReference type="NCBI Taxonomy" id="1344003"/>
    <lineage>
        <taxon>Bacteria</taxon>
        <taxon>Bacillati</taxon>
        <taxon>Actinomycetota</taxon>
        <taxon>Actinomycetes</taxon>
        <taxon>Mycobacteriales</taxon>
        <taxon>Nocardiaceae</taxon>
        <taxon>Williamsia</taxon>
    </lineage>
</organism>
<dbReference type="Proteomes" id="UP000186218">
    <property type="component" value="Unassembled WGS sequence"/>
</dbReference>
<dbReference type="GO" id="GO:0070967">
    <property type="term" value="F:coenzyme F420 binding"/>
    <property type="evidence" value="ECO:0007669"/>
    <property type="project" value="TreeGrafter"/>
</dbReference>
<dbReference type="Gene3D" id="2.30.110.10">
    <property type="entry name" value="Electron Transport, Fmn-binding Protein, Chain A"/>
    <property type="match status" value="1"/>
</dbReference>
<protein>
    <recommendedName>
        <fullName evidence="2">Pyridoxamine 5'-phosphate oxidase N-terminal domain-containing protein</fullName>
    </recommendedName>
</protein>